<dbReference type="RefSeq" id="XP_018224807.1">
    <property type="nucleotide sequence ID" value="XM_018372237.1"/>
</dbReference>
<keyword evidence="5" id="KW-1185">Reference proteome</keyword>
<proteinExistence type="inferred from homology"/>
<dbReference type="Pfam" id="PF09807">
    <property type="entry name" value="ELP6"/>
    <property type="match status" value="1"/>
</dbReference>
<sequence length="280" mass="32027">MDFSEYFKFNNSPIPPEESIIVISSTVYVSPAFVIYHFIKTSIENNQKVIFVGFQDKFEDFVFISKKWGFDLVSKVLSGNLIYIDGLTKLYGYTLDKWSLKEGNIDKKYIKLSGESNLKDICEIIMTSIEEGCIRDIKPCLILWGMDFLVASEILSPSDLLMFISSIQEMVHYCVITINSDFALLSPKKRESCLEINYSTFSYGIVHRAYSIISLRHFPDGKTKEVTGVIRICRGSGYYGAEKDNFSDKSENDESKNTQLEMLYSVNDSGVRFFHKGTIF</sequence>
<accession>A0A0W4ZDH3</accession>
<reference evidence="5" key="1">
    <citation type="journal article" date="2016" name="Nat. Commun.">
        <title>Genome analysis of three Pneumocystis species reveals adaptation mechanisms to life exclusively in mammalian hosts.</title>
        <authorList>
            <person name="Ma L."/>
            <person name="Chen Z."/>
            <person name="Huang D.W."/>
            <person name="Kutty G."/>
            <person name="Ishihara M."/>
            <person name="Wang H."/>
            <person name="Abouelleil A."/>
            <person name="Bishop L."/>
            <person name="Davey E."/>
            <person name="Deng R."/>
            <person name="Deng X."/>
            <person name="Fan L."/>
            <person name="Fantoni G."/>
            <person name="Fitzgerald M."/>
            <person name="Gogineni E."/>
            <person name="Goldberg J.M."/>
            <person name="Handley G."/>
            <person name="Hu X."/>
            <person name="Huber C."/>
            <person name="Jiao X."/>
            <person name="Jones K."/>
            <person name="Levin J.Z."/>
            <person name="Liu Y."/>
            <person name="Macdonald P."/>
            <person name="Melnikov A."/>
            <person name="Raley C."/>
            <person name="Sassi M."/>
            <person name="Sherman B.T."/>
            <person name="Song X."/>
            <person name="Sykes S."/>
            <person name="Tran B."/>
            <person name="Walsh L."/>
            <person name="Xia Y."/>
            <person name="Yang J."/>
            <person name="Young S."/>
            <person name="Zeng Q."/>
            <person name="Zheng X."/>
            <person name="Stephens R."/>
            <person name="Nusbaum C."/>
            <person name="Birren B.W."/>
            <person name="Azadi P."/>
            <person name="Lempicki R.A."/>
            <person name="Cuomo C.A."/>
            <person name="Kovacs J.A."/>
        </authorList>
    </citation>
    <scope>NUCLEOTIDE SEQUENCE [LARGE SCALE GENOMIC DNA]</scope>
    <source>
        <strain evidence="5">B80</strain>
    </source>
</reference>
<dbReference type="GeneID" id="28938440"/>
<gene>
    <name evidence="4" type="ORF">T552_04186</name>
</gene>
<dbReference type="AlphaFoldDB" id="A0A0W4ZDH3"/>
<dbReference type="InterPro" id="IPR018627">
    <property type="entry name" value="ELP6"/>
</dbReference>
<evidence type="ECO:0000256" key="2">
    <source>
        <dbReference type="ARBA" id="ARBA00008837"/>
    </source>
</evidence>
<comment type="pathway">
    <text evidence="1">tRNA modification; 5-methoxycarbonylmethyl-2-thiouridine-tRNA biosynthesis.</text>
</comment>
<dbReference type="GO" id="GO:0002098">
    <property type="term" value="P:tRNA wobble uridine modification"/>
    <property type="evidence" value="ECO:0007669"/>
    <property type="project" value="InterPro"/>
</dbReference>
<dbReference type="Proteomes" id="UP000054454">
    <property type="component" value="Unassembled WGS sequence"/>
</dbReference>
<dbReference type="EMBL" id="LFVZ01000013">
    <property type="protein sequence ID" value="KTW26359.1"/>
    <property type="molecule type" value="Genomic_DNA"/>
</dbReference>
<evidence type="ECO:0000313" key="4">
    <source>
        <dbReference type="EMBL" id="KTW26359.1"/>
    </source>
</evidence>
<dbReference type="UniPathway" id="UPA00988"/>
<comment type="similarity">
    <text evidence="2">Belongs to the ELP6 family.</text>
</comment>
<feature type="transmembrane region" description="Helical" evidence="3">
    <location>
        <begin position="20"/>
        <end position="39"/>
    </location>
</feature>
<name>A0A0W4ZDH3_PNEC8</name>
<dbReference type="GO" id="GO:0033588">
    <property type="term" value="C:elongator holoenzyme complex"/>
    <property type="evidence" value="ECO:0007669"/>
    <property type="project" value="InterPro"/>
</dbReference>
<comment type="caution">
    <text evidence="4">The sequence shown here is derived from an EMBL/GenBank/DDBJ whole genome shotgun (WGS) entry which is preliminary data.</text>
</comment>
<dbReference type="InterPro" id="IPR027417">
    <property type="entry name" value="P-loop_NTPase"/>
</dbReference>
<protein>
    <recommendedName>
        <fullName evidence="6">Elongator complex protein 6</fullName>
    </recommendedName>
</protein>
<keyword evidence="3" id="KW-0472">Membrane</keyword>
<dbReference type="Gene3D" id="3.40.50.300">
    <property type="entry name" value="P-loop containing nucleotide triphosphate hydrolases"/>
    <property type="match status" value="1"/>
</dbReference>
<evidence type="ECO:0008006" key="6">
    <source>
        <dbReference type="Google" id="ProtNLM"/>
    </source>
</evidence>
<evidence type="ECO:0000256" key="1">
    <source>
        <dbReference type="ARBA" id="ARBA00005043"/>
    </source>
</evidence>
<dbReference type="PANTHER" id="PTHR16184:SF6">
    <property type="entry name" value="ELONGATOR COMPLEX PROTEIN 6"/>
    <property type="match status" value="1"/>
</dbReference>
<dbReference type="PANTHER" id="PTHR16184">
    <property type="entry name" value="ELONGATOR COMPLEX PROTEIN 6"/>
    <property type="match status" value="1"/>
</dbReference>
<keyword evidence="3" id="KW-1133">Transmembrane helix</keyword>
<dbReference type="OrthoDB" id="9995306at2759"/>
<organism evidence="4 5">
    <name type="scientific">Pneumocystis carinii (strain B80)</name>
    <name type="common">Rat pneumocystis pneumonia agent</name>
    <name type="synonym">Pneumocystis carinii f. sp. carinii</name>
    <dbReference type="NCBI Taxonomy" id="1408658"/>
    <lineage>
        <taxon>Eukaryota</taxon>
        <taxon>Fungi</taxon>
        <taxon>Dikarya</taxon>
        <taxon>Ascomycota</taxon>
        <taxon>Taphrinomycotina</taxon>
        <taxon>Pneumocystomycetes</taxon>
        <taxon>Pneumocystaceae</taxon>
        <taxon>Pneumocystis</taxon>
    </lineage>
</organism>
<dbReference type="VEuPathDB" id="FungiDB:T552_04186"/>
<evidence type="ECO:0000256" key="3">
    <source>
        <dbReference type="SAM" id="Phobius"/>
    </source>
</evidence>
<keyword evidence="3" id="KW-0812">Transmembrane</keyword>
<evidence type="ECO:0000313" key="5">
    <source>
        <dbReference type="Proteomes" id="UP000054454"/>
    </source>
</evidence>